<organism evidence="1 2">
    <name type="scientific">Fonsecaea monophora</name>
    <dbReference type="NCBI Taxonomy" id="254056"/>
    <lineage>
        <taxon>Eukaryota</taxon>
        <taxon>Fungi</taxon>
        <taxon>Dikarya</taxon>
        <taxon>Ascomycota</taxon>
        <taxon>Pezizomycotina</taxon>
        <taxon>Eurotiomycetes</taxon>
        <taxon>Chaetothyriomycetidae</taxon>
        <taxon>Chaetothyriales</taxon>
        <taxon>Herpotrichiellaceae</taxon>
        <taxon>Fonsecaea</taxon>
    </lineage>
</organism>
<gene>
    <name evidence="1" type="ORF">AYO21_11460</name>
</gene>
<name>A0A177EQU3_9EURO</name>
<evidence type="ECO:0000313" key="1">
    <source>
        <dbReference type="EMBL" id="OAG34374.1"/>
    </source>
</evidence>
<dbReference type="AlphaFoldDB" id="A0A177EQU3"/>
<dbReference type="GeneID" id="34606554"/>
<dbReference type="EMBL" id="LVKK01000161">
    <property type="protein sequence ID" value="OAG34374.1"/>
    <property type="molecule type" value="Genomic_DNA"/>
</dbReference>
<evidence type="ECO:0000313" key="2">
    <source>
        <dbReference type="Proteomes" id="UP000077002"/>
    </source>
</evidence>
<keyword evidence="2" id="KW-1185">Reference proteome</keyword>
<dbReference type="Proteomes" id="UP000077002">
    <property type="component" value="Unassembled WGS sequence"/>
</dbReference>
<dbReference type="RefSeq" id="XP_022506326.1">
    <property type="nucleotide sequence ID" value="XM_022661352.1"/>
</dbReference>
<dbReference type="OrthoDB" id="4161531at2759"/>
<proteinExistence type="predicted"/>
<protein>
    <submittedName>
        <fullName evidence="1">Uncharacterized protein</fullName>
    </submittedName>
</protein>
<reference evidence="1 2" key="1">
    <citation type="submission" date="2016-03" db="EMBL/GenBank/DDBJ databases">
        <title>Draft genome sequence of the Fonsecaea monophora CBS 269.37.</title>
        <authorList>
            <person name="Bombassaro A."/>
            <person name="Vinicius W.A."/>
            <person name="De Hoog S."/>
            <person name="Sun J."/>
            <person name="Souza E.M."/>
            <person name="Raittz R.T."/>
            <person name="Costa F."/>
            <person name="Leao A.C."/>
            <person name="Tadra-Sfeir M.Z."/>
            <person name="Baura V."/>
            <person name="Balsanelli E."/>
            <person name="Pedrosa F.O."/>
            <person name="Moreno L.F."/>
            <person name="Steffens M.B."/>
            <person name="Xi L."/>
            <person name="Bocca A.L."/>
            <person name="Felipe M.S."/>
            <person name="Teixeira M."/>
            <person name="Telles Filho F.Q."/>
            <person name="Azevedo C.M."/>
            <person name="Gomes R."/>
            <person name="Vicente V.A."/>
        </authorList>
    </citation>
    <scope>NUCLEOTIDE SEQUENCE [LARGE SCALE GENOMIC DNA]</scope>
    <source>
        <strain evidence="1 2">CBS 269.37</strain>
    </source>
</reference>
<comment type="caution">
    <text evidence="1">The sequence shown here is derived from an EMBL/GenBank/DDBJ whole genome shotgun (WGS) entry which is preliminary data.</text>
</comment>
<accession>A0A177EQU3</accession>
<sequence>MAPQERKAFKKLSQIAFHQRKADHTFEIQDLSCRFGDVKTRMTKTMNDDLMDVRGRASDPKRRKAISGSNGRYFQVKKWVQLPVAVAERMPQPKYLADRRPGMNSLYQDAYKATNGFGTLADIVTSATRNGTTG</sequence>